<dbReference type="EMBL" id="JAPFRF010000002">
    <property type="protein sequence ID" value="KAJ7341886.1"/>
    <property type="molecule type" value="Genomic_DNA"/>
</dbReference>
<organism evidence="1 2">
    <name type="scientific">Phrynocephalus forsythii</name>
    <dbReference type="NCBI Taxonomy" id="171643"/>
    <lineage>
        <taxon>Eukaryota</taxon>
        <taxon>Metazoa</taxon>
        <taxon>Chordata</taxon>
        <taxon>Craniata</taxon>
        <taxon>Vertebrata</taxon>
        <taxon>Euteleostomi</taxon>
        <taxon>Lepidosauria</taxon>
        <taxon>Squamata</taxon>
        <taxon>Bifurcata</taxon>
        <taxon>Unidentata</taxon>
        <taxon>Episquamata</taxon>
        <taxon>Toxicofera</taxon>
        <taxon>Iguania</taxon>
        <taxon>Acrodonta</taxon>
        <taxon>Agamidae</taxon>
        <taxon>Agaminae</taxon>
        <taxon>Phrynocephalus</taxon>
    </lineage>
</organism>
<dbReference type="AlphaFoldDB" id="A0A9Q0Y631"/>
<comment type="caution">
    <text evidence="1">The sequence shown here is derived from an EMBL/GenBank/DDBJ whole genome shotgun (WGS) entry which is preliminary data.</text>
</comment>
<evidence type="ECO:0000313" key="2">
    <source>
        <dbReference type="Proteomes" id="UP001142489"/>
    </source>
</evidence>
<evidence type="ECO:0000313" key="1">
    <source>
        <dbReference type="EMBL" id="KAJ7341886.1"/>
    </source>
</evidence>
<accession>A0A9Q0Y631</accession>
<gene>
    <name evidence="1" type="ORF">JRQ81_007534</name>
</gene>
<dbReference type="Proteomes" id="UP001142489">
    <property type="component" value="Unassembled WGS sequence"/>
</dbReference>
<proteinExistence type="predicted"/>
<keyword evidence="2" id="KW-1185">Reference proteome</keyword>
<name>A0A9Q0Y631_9SAUR</name>
<sequence>MASVSGIQGFNLAIEKVLSSLLCSLFGLLRCASIIGLHLEAGFTSLECSAWSFEFHFWLKVFYIHPAREYLHHIKEDIFTSSWHKSFVDKLHLLGFSIDFLSRPN</sequence>
<reference evidence="1" key="1">
    <citation type="journal article" date="2023" name="DNA Res.">
        <title>Chromosome-level genome assembly of Phrynocephalus forsythii using third-generation DNA sequencing and Hi-C analysis.</title>
        <authorList>
            <person name="Qi Y."/>
            <person name="Zhao W."/>
            <person name="Zhao Y."/>
            <person name="Niu C."/>
            <person name="Cao S."/>
            <person name="Zhang Y."/>
        </authorList>
    </citation>
    <scope>NUCLEOTIDE SEQUENCE</scope>
    <source>
        <tissue evidence="1">Muscle</tissue>
    </source>
</reference>
<protein>
    <submittedName>
        <fullName evidence="1">Uncharacterized protein</fullName>
    </submittedName>
</protein>